<reference evidence="10 11" key="1">
    <citation type="submission" date="2017-06" db="EMBL/GenBank/DDBJ databases">
        <authorList>
            <person name="Kim H.J."/>
            <person name="Triplett B.A."/>
        </authorList>
    </citation>
    <scope>NUCLEOTIDE SEQUENCE [LARGE SCALE GENOMIC DNA]</scope>
    <source>
        <strain evidence="10 11">DSM 29052</strain>
    </source>
</reference>
<feature type="transmembrane region" description="Helical" evidence="8">
    <location>
        <begin position="150"/>
        <end position="168"/>
    </location>
</feature>
<keyword evidence="11" id="KW-1185">Reference proteome</keyword>
<evidence type="ECO:0000256" key="8">
    <source>
        <dbReference type="SAM" id="Phobius"/>
    </source>
</evidence>
<protein>
    <recommendedName>
        <fullName evidence="9">CAAX prenyl protease 2/Lysostaphin resistance protein A-like domain-containing protein</fullName>
    </recommendedName>
</protein>
<dbReference type="Proteomes" id="UP000198417">
    <property type="component" value="Unassembled WGS sequence"/>
</dbReference>
<accession>A0A238ZDH2</accession>
<feature type="transmembrane region" description="Helical" evidence="8">
    <location>
        <begin position="463"/>
        <end position="479"/>
    </location>
</feature>
<feature type="transmembrane region" description="Helical" evidence="8">
    <location>
        <begin position="513"/>
        <end position="531"/>
    </location>
</feature>
<keyword evidence="5" id="KW-0378">Hydrolase</keyword>
<feature type="transmembrane region" description="Helical" evidence="8">
    <location>
        <begin position="296"/>
        <end position="319"/>
    </location>
</feature>
<feature type="transmembrane region" description="Helical" evidence="8">
    <location>
        <begin position="93"/>
        <end position="110"/>
    </location>
</feature>
<organism evidence="10 11">
    <name type="scientific">Puniceibacterium sediminis</name>
    <dbReference type="NCBI Taxonomy" id="1608407"/>
    <lineage>
        <taxon>Bacteria</taxon>
        <taxon>Pseudomonadati</taxon>
        <taxon>Pseudomonadota</taxon>
        <taxon>Alphaproteobacteria</taxon>
        <taxon>Rhodobacterales</taxon>
        <taxon>Paracoccaceae</taxon>
        <taxon>Puniceibacterium</taxon>
    </lineage>
</organism>
<dbReference type="InterPro" id="IPR014346">
    <property type="entry name" value="Prenyl_protease-related"/>
</dbReference>
<dbReference type="Pfam" id="PF09721">
    <property type="entry name" value="Exosortase_EpsH"/>
    <property type="match status" value="1"/>
</dbReference>
<dbReference type="Pfam" id="PF02517">
    <property type="entry name" value="Rce1-like"/>
    <property type="match status" value="1"/>
</dbReference>
<feature type="transmembrane region" description="Helical" evidence="8">
    <location>
        <begin position="15"/>
        <end position="35"/>
    </location>
</feature>
<feature type="transmembrane region" description="Helical" evidence="8">
    <location>
        <begin position="389"/>
        <end position="407"/>
    </location>
</feature>
<proteinExistence type="predicted"/>
<evidence type="ECO:0000256" key="3">
    <source>
        <dbReference type="ARBA" id="ARBA00022670"/>
    </source>
</evidence>
<evidence type="ECO:0000256" key="2">
    <source>
        <dbReference type="ARBA" id="ARBA00022475"/>
    </source>
</evidence>
<feature type="transmembrane region" description="Helical" evidence="8">
    <location>
        <begin position="256"/>
        <end position="281"/>
    </location>
</feature>
<comment type="subcellular location">
    <subcellularLocation>
        <location evidence="1">Cell membrane</location>
        <topology evidence="1">Multi-pass membrane protein</topology>
    </subcellularLocation>
</comment>
<dbReference type="EMBL" id="FZNN01000029">
    <property type="protein sequence ID" value="SNR81132.1"/>
    <property type="molecule type" value="Genomic_DNA"/>
</dbReference>
<dbReference type="InterPro" id="IPR003675">
    <property type="entry name" value="Rce1/LyrA-like_dom"/>
</dbReference>
<dbReference type="InterPro" id="IPR026392">
    <property type="entry name" value="Exo/Archaeosortase_dom"/>
</dbReference>
<feature type="transmembrane region" description="Helical" evidence="8">
    <location>
        <begin position="485"/>
        <end position="501"/>
    </location>
</feature>
<keyword evidence="2" id="KW-1003">Cell membrane</keyword>
<feature type="transmembrane region" description="Helical" evidence="8">
    <location>
        <begin position="364"/>
        <end position="382"/>
    </location>
</feature>
<feature type="transmembrane region" description="Helical" evidence="8">
    <location>
        <begin position="340"/>
        <end position="358"/>
    </location>
</feature>
<keyword evidence="4 8" id="KW-0812">Transmembrane</keyword>
<dbReference type="InterPro" id="IPR026420">
    <property type="entry name" value="Exo_VPEID"/>
</dbReference>
<evidence type="ECO:0000313" key="11">
    <source>
        <dbReference type="Proteomes" id="UP000198417"/>
    </source>
</evidence>
<dbReference type="NCBIfam" id="TIGR03008">
    <property type="entry name" value="pepcterm_CAAX"/>
    <property type="match status" value="1"/>
</dbReference>
<dbReference type="AlphaFoldDB" id="A0A238ZDH2"/>
<evidence type="ECO:0000256" key="5">
    <source>
        <dbReference type="ARBA" id="ARBA00022801"/>
    </source>
</evidence>
<dbReference type="InterPro" id="IPR019127">
    <property type="entry name" value="Exosortase"/>
</dbReference>
<sequence>MAVSSTHPSAPRKRFALVAIGGLVGVELLLLSLLYQHDFVFTCRDSLPVMLCAALGRAVPRAVGILAALSLFAVARRGRISGLWGAPDLRRGLWVNLAGFAFILAPWALLTDASGAAVIAFGALLWLVGLAIAATGVLRMIAPAQAWRNTLAGQGSLLVALFVVGALLPEIGAGLMPLWSIPAVTDITFAAVRLSLEALGYAPSTDIAEKAIGAGNFFVRVGPQCSGVEGFALITVFLTLYVALFRRDLRFPHALLLFPIGLLASWVFNVLRITALIVIGIEGAPELAIGGFHSHAGWLAFTLLSIGLIAVSRTTPAFAAKPRQTHPLPSFLSDPVTAQILPFIVFMASALLASTFVADPARVYPLRAGAVGAALALVWPWFRALPWRLDPVSLLTGAAVGLAWIASSPPAAEGQSAPFAGMGIGMTALWIGARVIGTTLLVPLIEEALFRGYLIDRLAPSRQVVPMIVAIVLGAVLFALLHDRWLAAGLSGVAFGALVWRSDNLTDAISAHAMANGLIVAWALATGAWHII</sequence>
<dbReference type="NCBIfam" id="TIGR04178">
    <property type="entry name" value="exo_archaeo"/>
    <property type="match status" value="1"/>
</dbReference>
<keyword evidence="3" id="KW-0645">Protease</keyword>
<dbReference type="NCBIfam" id="TIGR04162">
    <property type="entry name" value="exo_VPEID"/>
    <property type="match status" value="1"/>
</dbReference>
<evidence type="ECO:0000256" key="1">
    <source>
        <dbReference type="ARBA" id="ARBA00004651"/>
    </source>
</evidence>
<keyword evidence="6 8" id="KW-1133">Transmembrane helix</keyword>
<dbReference type="GO" id="GO:0080120">
    <property type="term" value="P:CAAX-box protein maturation"/>
    <property type="evidence" value="ECO:0007669"/>
    <property type="project" value="UniProtKB-ARBA"/>
</dbReference>
<evidence type="ECO:0000256" key="6">
    <source>
        <dbReference type="ARBA" id="ARBA00022989"/>
    </source>
</evidence>
<name>A0A238ZDH2_9RHOB</name>
<dbReference type="GO" id="GO:0004175">
    <property type="term" value="F:endopeptidase activity"/>
    <property type="evidence" value="ECO:0007669"/>
    <property type="project" value="UniProtKB-ARBA"/>
</dbReference>
<evidence type="ECO:0000256" key="7">
    <source>
        <dbReference type="ARBA" id="ARBA00023136"/>
    </source>
</evidence>
<dbReference type="RefSeq" id="WP_089273546.1">
    <property type="nucleotide sequence ID" value="NZ_FZNN01000029.1"/>
</dbReference>
<feature type="transmembrane region" description="Helical" evidence="8">
    <location>
        <begin position="226"/>
        <end position="244"/>
    </location>
</feature>
<evidence type="ECO:0000259" key="9">
    <source>
        <dbReference type="Pfam" id="PF02517"/>
    </source>
</evidence>
<feature type="domain" description="CAAX prenyl protease 2/Lysostaphin resistance protein A-like" evidence="9">
    <location>
        <begin position="433"/>
        <end position="517"/>
    </location>
</feature>
<feature type="transmembrane region" description="Helical" evidence="8">
    <location>
        <begin position="47"/>
        <end position="72"/>
    </location>
</feature>
<evidence type="ECO:0000256" key="4">
    <source>
        <dbReference type="ARBA" id="ARBA00022692"/>
    </source>
</evidence>
<dbReference type="OrthoDB" id="8451928at2"/>
<feature type="transmembrane region" description="Helical" evidence="8">
    <location>
        <begin position="116"/>
        <end position="138"/>
    </location>
</feature>
<dbReference type="GO" id="GO:0005886">
    <property type="term" value="C:plasma membrane"/>
    <property type="evidence" value="ECO:0007669"/>
    <property type="project" value="UniProtKB-SubCell"/>
</dbReference>
<evidence type="ECO:0000313" key="10">
    <source>
        <dbReference type="EMBL" id="SNR81132.1"/>
    </source>
</evidence>
<keyword evidence="7 8" id="KW-0472">Membrane</keyword>
<gene>
    <name evidence="10" type="ORF">SAMN06265370_1299</name>
</gene>
<dbReference type="GO" id="GO:0006508">
    <property type="term" value="P:proteolysis"/>
    <property type="evidence" value="ECO:0007669"/>
    <property type="project" value="UniProtKB-KW"/>
</dbReference>
<feature type="transmembrane region" description="Helical" evidence="8">
    <location>
        <begin position="419"/>
        <end position="442"/>
    </location>
</feature>